<dbReference type="Proteomes" id="UP001217089">
    <property type="component" value="Unassembled WGS sequence"/>
</dbReference>
<evidence type="ECO:0000313" key="2">
    <source>
        <dbReference type="Proteomes" id="UP001217089"/>
    </source>
</evidence>
<proteinExistence type="predicted"/>
<protein>
    <submittedName>
        <fullName evidence="1">Uncharacterized protein</fullName>
    </submittedName>
</protein>
<comment type="caution">
    <text evidence="1">The sequence shown here is derived from an EMBL/GenBank/DDBJ whole genome shotgun (WGS) entry which is preliminary data.</text>
</comment>
<accession>A0ABQ9FVM7</accession>
<sequence>MPSAFTISNVENTCIYLKKIIVLGRDINYENKISCVSQKTKSKEFSLSINIMFFVSKPLKLSSPIYSFKNKMARNVKS</sequence>
<reference evidence="1 2" key="1">
    <citation type="submission" date="2022-12" db="EMBL/GenBank/DDBJ databases">
        <title>Chromosome-level genome of Tegillarca granosa.</title>
        <authorList>
            <person name="Kim J."/>
        </authorList>
    </citation>
    <scope>NUCLEOTIDE SEQUENCE [LARGE SCALE GENOMIC DNA]</scope>
    <source>
        <strain evidence="1">Teg-2019</strain>
        <tissue evidence="1">Adductor muscle</tissue>
    </source>
</reference>
<keyword evidence="2" id="KW-1185">Reference proteome</keyword>
<evidence type="ECO:0000313" key="1">
    <source>
        <dbReference type="EMBL" id="KAJ8321307.1"/>
    </source>
</evidence>
<organism evidence="1 2">
    <name type="scientific">Tegillarca granosa</name>
    <name type="common">Malaysian cockle</name>
    <name type="synonym">Anadara granosa</name>
    <dbReference type="NCBI Taxonomy" id="220873"/>
    <lineage>
        <taxon>Eukaryota</taxon>
        <taxon>Metazoa</taxon>
        <taxon>Spiralia</taxon>
        <taxon>Lophotrochozoa</taxon>
        <taxon>Mollusca</taxon>
        <taxon>Bivalvia</taxon>
        <taxon>Autobranchia</taxon>
        <taxon>Pteriomorphia</taxon>
        <taxon>Arcoida</taxon>
        <taxon>Arcoidea</taxon>
        <taxon>Arcidae</taxon>
        <taxon>Tegillarca</taxon>
    </lineage>
</organism>
<gene>
    <name evidence="1" type="ORF">KUTeg_001165</name>
</gene>
<dbReference type="EMBL" id="JARBDR010000107">
    <property type="protein sequence ID" value="KAJ8321307.1"/>
    <property type="molecule type" value="Genomic_DNA"/>
</dbReference>
<name>A0ABQ9FVM7_TEGGR</name>